<evidence type="ECO:0000313" key="3">
    <source>
        <dbReference type="Proteomes" id="UP001501710"/>
    </source>
</evidence>
<evidence type="ECO:0000256" key="1">
    <source>
        <dbReference type="SAM" id="MobiDB-lite"/>
    </source>
</evidence>
<feature type="compositionally biased region" description="Pro residues" evidence="1">
    <location>
        <begin position="377"/>
        <end position="389"/>
    </location>
</feature>
<dbReference type="Gene3D" id="1.10.10.10">
    <property type="entry name" value="Winged helix-like DNA-binding domain superfamily/Winged helix DNA-binding domain"/>
    <property type="match status" value="1"/>
</dbReference>
<feature type="region of interest" description="Disordered" evidence="1">
    <location>
        <begin position="284"/>
        <end position="459"/>
    </location>
</feature>
<proteinExistence type="predicted"/>
<dbReference type="InterPro" id="IPR036388">
    <property type="entry name" value="WH-like_DNA-bd_sf"/>
</dbReference>
<dbReference type="EMBL" id="BAABAS010000026">
    <property type="protein sequence ID" value="GAA4240444.1"/>
    <property type="molecule type" value="Genomic_DNA"/>
</dbReference>
<protein>
    <submittedName>
        <fullName evidence="2">Uncharacterized protein</fullName>
    </submittedName>
</protein>
<feature type="compositionally biased region" description="Low complexity" evidence="1">
    <location>
        <begin position="353"/>
        <end position="368"/>
    </location>
</feature>
<keyword evidence="3" id="KW-1185">Reference proteome</keyword>
<gene>
    <name evidence="2" type="ORF">GCM10022254_65080</name>
</gene>
<sequence length="459" mass="46381">MGGDMGSLYDAHADRLYVYCWSLVGDQRAAAAVGDTFTAAVHHPPRGDRVLWLYSLARTACSEHGAFAGGPAGSVGPTNAVDGRRAPLFAGAVSCEGTTPHTPRNGPDPLLRAAANLRADHREVLLLWAGEWLEPHDIALVLGIAPDTVAQLLNAARTRLERAVLELLMRGASEPGLDQFPLITAFEKGRLPQLLARRAPSRAPAGLRERVLAVCEAETTRPLPSVVAPSPLIVIGAEKGRRANDARSRRGLSGGVSKGLGAAAGVAASAAAVIGLLASWPSAKGGGGSASLVPTSSSGKADPAAVRTGDGPRHPLPGLTGSERVPNGPQASSDDDPLTKIPGVPPWRDGAEPGSPQSASPTTSPSGKPSGGREPTDTPPHTPGKPTTPPGGGGTTDPTTPPDGGGGTTDPTTPPDDGGGSTEPTTPPEDPPPTEDPGTSSPSPETNPAPSPEPGPSQG</sequence>
<dbReference type="RefSeq" id="WP_344904955.1">
    <property type="nucleotide sequence ID" value="NZ_BAABAS010000026.1"/>
</dbReference>
<reference evidence="3" key="1">
    <citation type="journal article" date="2019" name="Int. J. Syst. Evol. Microbiol.">
        <title>The Global Catalogue of Microorganisms (GCM) 10K type strain sequencing project: providing services to taxonomists for standard genome sequencing and annotation.</title>
        <authorList>
            <consortium name="The Broad Institute Genomics Platform"/>
            <consortium name="The Broad Institute Genome Sequencing Center for Infectious Disease"/>
            <person name="Wu L."/>
            <person name="Ma J."/>
        </authorList>
    </citation>
    <scope>NUCLEOTIDE SEQUENCE [LARGE SCALE GENOMIC DNA]</scope>
    <source>
        <strain evidence="3">JCM 17440</strain>
    </source>
</reference>
<feature type="compositionally biased region" description="Pro residues" evidence="1">
    <location>
        <begin position="445"/>
        <end position="459"/>
    </location>
</feature>
<dbReference type="SUPFAM" id="SSF88659">
    <property type="entry name" value="Sigma3 and sigma4 domains of RNA polymerase sigma factors"/>
    <property type="match status" value="1"/>
</dbReference>
<dbReference type="InterPro" id="IPR013324">
    <property type="entry name" value="RNA_pol_sigma_r3/r4-like"/>
</dbReference>
<feature type="compositionally biased region" description="Pro residues" evidence="1">
    <location>
        <begin position="425"/>
        <end position="435"/>
    </location>
</feature>
<organism evidence="2 3">
    <name type="scientific">Actinomadura meridiana</name>
    <dbReference type="NCBI Taxonomy" id="559626"/>
    <lineage>
        <taxon>Bacteria</taxon>
        <taxon>Bacillati</taxon>
        <taxon>Actinomycetota</taxon>
        <taxon>Actinomycetes</taxon>
        <taxon>Streptosporangiales</taxon>
        <taxon>Thermomonosporaceae</taxon>
        <taxon>Actinomadura</taxon>
    </lineage>
</organism>
<evidence type="ECO:0000313" key="2">
    <source>
        <dbReference type="EMBL" id="GAA4240444.1"/>
    </source>
</evidence>
<dbReference type="Proteomes" id="UP001501710">
    <property type="component" value="Unassembled WGS sequence"/>
</dbReference>
<accession>A0ABP8CL59</accession>
<comment type="caution">
    <text evidence="2">The sequence shown here is derived from an EMBL/GenBank/DDBJ whole genome shotgun (WGS) entry which is preliminary data.</text>
</comment>
<name>A0ABP8CL59_9ACTN</name>